<dbReference type="Pfam" id="PF15114">
    <property type="entry name" value="UPF0640"/>
    <property type="match status" value="1"/>
</dbReference>
<proteinExistence type="predicted"/>
<evidence type="ECO:0008006" key="4">
    <source>
        <dbReference type="Google" id="ProtNLM"/>
    </source>
</evidence>
<dbReference type="Proteomes" id="UP000678393">
    <property type="component" value="Unassembled WGS sequence"/>
</dbReference>
<keyword evidence="1" id="KW-0472">Membrane</keyword>
<name>A0A8S3Z2B7_9EUPU</name>
<dbReference type="PANTHER" id="PTHR35250">
    <property type="entry name" value="SMALL INTEGRAL MEMBRANE PROTEIN 4"/>
    <property type="match status" value="1"/>
</dbReference>
<dbReference type="PANTHER" id="PTHR35250:SF1">
    <property type="entry name" value="UBIQUINOL-CYTOCHROME-C REDUCTASE COMPLEX ASSEMBLY FACTOR 5"/>
    <property type="match status" value="1"/>
</dbReference>
<sequence length="73" mass="8557">MAKRIKIVQLLIDKWPGKQTFGIYRFMPLFFLVGAAMEFAMINWKPLGVNFYEVYKEKEAKKLAERALKSEAN</sequence>
<keyword evidence="1" id="KW-1133">Transmembrane helix</keyword>
<evidence type="ECO:0000313" key="2">
    <source>
        <dbReference type="EMBL" id="CAG5121810.1"/>
    </source>
</evidence>
<evidence type="ECO:0000256" key="1">
    <source>
        <dbReference type="SAM" id="Phobius"/>
    </source>
</evidence>
<gene>
    <name evidence="2" type="ORF">CUNI_LOCUS7368</name>
</gene>
<accession>A0A8S3Z2B7</accession>
<organism evidence="2 3">
    <name type="scientific">Candidula unifasciata</name>
    <dbReference type="NCBI Taxonomy" id="100452"/>
    <lineage>
        <taxon>Eukaryota</taxon>
        <taxon>Metazoa</taxon>
        <taxon>Spiralia</taxon>
        <taxon>Lophotrochozoa</taxon>
        <taxon>Mollusca</taxon>
        <taxon>Gastropoda</taxon>
        <taxon>Heterobranchia</taxon>
        <taxon>Euthyneura</taxon>
        <taxon>Panpulmonata</taxon>
        <taxon>Eupulmonata</taxon>
        <taxon>Stylommatophora</taxon>
        <taxon>Helicina</taxon>
        <taxon>Helicoidea</taxon>
        <taxon>Geomitridae</taxon>
        <taxon>Candidula</taxon>
    </lineage>
</organism>
<feature type="transmembrane region" description="Helical" evidence="1">
    <location>
        <begin position="21"/>
        <end position="42"/>
    </location>
</feature>
<keyword evidence="1" id="KW-0812">Transmembrane</keyword>
<protein>
    <recommendedName>
        <fullName evidence="4">Small integral membrane protein 4</fullName>
    </recommendedName>
</protein>
<dbReference type="AlphaFoldDB" id="A0A8S3Z2B7"/>
<reference evidence="2" key="1">
    <citation type="submission" date="2021-04" db="EMBL/GenBank/DDBJ databases">
        <authorList>
            <consortium name="Molecular Ecology Group"/>
        </authorList>
    </citation>
    <scope>NUCLEOTIDE SEQUENCE</scope>
</reference>
<dbReference type="OrthoDB" id="5913955at2759"/>
<dbReference type="EMBL" id="CAJHNH020001167">
    <property type="protein sequence ID" value="CAG5121810.1"/>
    <property type="molecule type" value="Genomic_DNA"/>
</dbReference>
<dbReference type="InterPro" id="IPR028183">
    <property type="entry name" value="UQCC5"/>
</dbReference>
<comment type="caution">
    <text evidence="2">The sequence shown here is derived from an EMBL/GenBank/DDBJ whole genome shotgun (WGS) entry which is preliminary data.</text>
</comment>
<keyword evidence="3" id="KW-1185">Reference proteome</keyword>
<evidence type="ECO:0000313" key="3">
    <source>
        <dbReference type="Proteomes" id="UP000678393"/>
    </source>
</evidence>